<name>A0ABU1T0G7_9ACTO</name>
<feature type="domain" description="Glycosyl hydrolase family 13 catalytic" evidence="2">
    <location>
        <begin position="36"/>
        <end position="425"/>
    </location>
</feature>
<dbReference type="CDD" id="cd11336">
    <property type="entry name" value="AmyAc_MTSase"/>
    <property type="match status" value="1"/>
</dbReference>
<dbReference type="Gene3D" id="3.30.1590.10">
    <property type="entry name" value="Maltooligosyl trehalose synthase, domain 2"/>
    <property type="match status" value="1"/>
</dbReference>
<organism evidence="3 4">
    <name type="scientific">Arcanobacterium hippocoleae</name>
    <dbReference type="NCBI Taxonomy" id="149017"/>
    <lineage>
        <taxon>Bacteria</taxon>
        <taxon>Bacillati</taxon>
        <taxon>Actinomycetota</taxon>
        <taxon>Actinomycetes</taxon>
        <taxon>Actinomycetales</taxon>
        <taxon>Actinomycetaceae</taxon>
        <taxon>Arcanobacterium</taxon>
    </lineage>
</organism>
<dbReference type="InterPro" id="IPR006047">
    <property type="entry name" value="GH13_cat_dom"/>
</dbReference>
<dbReference type="EMBL" id="JAVDUJ010000001">
    <property type="protein sequence ID" value="MDR6938830.1"/>
    <property type="molecule type" value="Genomic_DNA"/>
</dbReference>
<evidence type="ECO:0000259" key="2">
    <source>
        <dbReference type="SMART" id="SM00642"/>
    </source>
</evidence>
<dbReference type="SMART" id="SM00642">
    <property type="entry name" value="Aamy"/>
    <property type="match status" value="1"/>
</dbReference>
<dbReference type="Gene3D" id="1.10.10.470">
    <property type="entry name" value="Maltooligosyl trehalose synthase, domain 4"/>
    <property type="match status" value="1"/>
</dbReference>
<keyword evidence="3" id="KW-0413">Isomerase</keyword>
<dbReference type="RefSeq" id="WP_309954953.1">
    <property type="nucleotide sequence ID" value="NZ_JAVDUJ010000001.1"/>
</dbReference>
<dbReference type="PANTHER" id="PTHR10357">
    <property type="entry name" value="ALPHA-AMYLASE FAMILY MEMBER"/>
    <property type="match status" value="1"/>
</dbReference>
<dbReference type="Proteomes" id="UP001266099">
    <property type="component" value="Unassembled WGS sequence"/>
</dbReference>
<comment type="caution">
    <text evidence="3">The sequence shown here is derived from an EMBL/GenBank/DDBJ whole genome shotgun (WGS) entry which is preliminary data.</text>
</comment>
<feature type="region of interest" description="Disordered" evidence="1">
    <location>
        <begin position="1"/>
        <end position="37"/>
    </location>
</feature>
<dbReference type="InterPro" id="IPR012767">
    <property type="entry name" value="Trehalose_TreY"/>
</dbReference>
<keyword evidence="4" id="KW-1185">Reference proteome</keyword>
<dbReference type="InterPro" id="IPR017853">
    <property type="entry name" value="GH"/>
</dbReference>
<dbReference type="GO" id="GO:0047470">
    <property type="term" value="F:(1,4)-alpha-D-glucan 1-alpha-D-glucosylmutase activity"/>
    <property type="evidence" value="ECO:0007669"/>
    <property type="project" value="UniProtKB-EC"/>
</dbReference>
<dbReference type="Pfam" id="PF00128">
    <property type="entry name" value="Alpha-amylase"/>
    <property type="match status" value="1"/>
</dbReference>
<evidence type="ECO:0000313" key="3">
    <source>
        <dbReference type="EMBL" id="MDR6938830.1"/>
    </source>
</evidence>
<reference evidence="3 4" key="1">
    <citation type="submission" date="2023-07" db="EMBL/GenBank/DDBJ databases">
        <title>Sequencing the genomes of 1000 actinobacteria strains.</title>
        <authorList>
            <person name="Klenk H.-P."/>
        </authorList>
    </citation>
    <scope>NUCLEOTIDE SEQUENCE [LARGE SCALE GENOMIC DNA]</scope>
    <source>
        <strain evidence="3 4">DSM 15539</strain>
    </source>
</reference>
<proteinExistence type="predicted"/>
<evidence type="ECO:0000256" key="1">
    <source>
        <dbReference type="SAM" id="MobiDB-lite"/>
    </source>
</evidence>
<dbReference type="NCBIfam" id="TIGR02401">
    <property type="entry name" value="trehalose_TreY"/>
    <property type="match status" value="1"/>
</dbReference>
<protein>
    <submittedName>
        <fullName evidence="3">(1-&gt;4)-alpha-D-glucan 1-alpha-D-glucosylmutase</fullName>
        <ecNumber evidence="3">5.4.99.15</ecNumber>
    </submittedName>
</protein>
<evidence type="ECO:0000313" key="4">
    <source>
        <dbReference type="Proteomes" id="UP001266099"/>
    </source>
</evidence>
<dbReference type="InterPro" id="IPR013797">
    <property type="entry name" value="Maltooligo_trehalose_synth_4"/>
</dbReference>
<feature type="compositionally biased region" description="Basic and acidic residues" evidence="1">
    <location>
        <begin position="1"/>
        <end position="13"/>
    </location>
</feature>
<dbReference type="PANTHER" id="PTHR10357:SF216">
    <property type="entry name" value="MALTOOLIGOSYL TREHALOSE SYNTHASE-RELATED"/>
    <property type="match status" value="1"/>
</dbReference>
<gene>
    <name evidence="3" type="ORF">J2S36_000373</name>
</gene>
<accession>A0ABU1T0G7</accession>
<dbReference type="SUPFAM" id="SSF51445">
    <property type="entry name" value="(Trans)glycosidases"/>
    <property type="match status" value="1"/>
</dbReference>
<sequence length="855" mass="95776">MDLQQELKTHDNASEGAKAIRGKHHSHTPAENRHTPINTYRLQLGPQFTFAQAEEIIPYLAQLGVSDIYLSPILQAAPGSTHGYDIVDHTQISQEMGGITAFCSFAEKVHAAKMHLVVDIVPNHMAVPTPLYLNHALWDVLRYGAESDYANWFDISLEAHGEGILMPILGERIGTVIANNDLQIVQQVVPGFEADGEVPVLKYHEHIFPIRPGTESLPISELVDRQFYRLAYWRVANDELNYRRFFDVDTLAAIRVEDPEVFNASHALLIKLFNDGLIDAFRIDHPDGLADPRGYLRQLHQVTGGAWVVAEKILADGEKLPNDWICAGTTGYDAMKMLQGLYTDPAGISELTNLYTEISQQIAGLSATENAAKQQIIDSTLFTEVNRLAQILERIFTNDVRLRDHTFRMIRESLVALTIQMDRYRVYVVPGERPNPEDERVLREAAERAIRKLDAELAETLEVILEILLGNEVGSAGRTHEELRHEAIVRFQQLCGPVMAKSVEDTTFYRYTPLLSANEVGSSPATPAVSTDEFYAWQTQMDAAWPLSLNSLSTHDTKRCEDVRARISALSEYSKEWSEAIENLRHELAPVRPIQLDGQIENLLYQTLLGTWTNTGPIAKQRLADYLRKAAREQKTWTTWTEVNNDLEEALISYANSAIDNEKSFALLEDFSHLIAESARTNILSMKALSFLLVGVTDNYQGQEITQNSLVDPDNRRAVDYQSLTQMLAQLDEHGLPSSPTLDIEKLWITSRAMRIRQKYPELCSAQAGIGTLPVTTGYALGFTRTINDAPVLLGLFTRLKRSFQEAERHGEQSVVLPAGNWINIFTGSEISGGLCAISDVLGRFPAAILERAHK</sequence>
<dbReference type="Gene3D" id="1.10.150.200">
    <property type="entry name" value="Maltooligosyl trehalose synthase, domain 3"/>
    <property type="match status" value="1"/>
</dbReference>
<dbReference type="Gene3D" id="3.20.20.80">
    <property type="entry name" value="Glycosidases"/>
    <property type="match status" value="1"/>
</dbReference>
<dbReference type="EC" id="5.4.99.15" evidence="3"/>